<dbReference type="AlphaFoldDB" id="K9B5E9"/>
<accession>K9B5E9</accession>
<dbReference type="OrthoDB" id="9816557at2"/>
<gene>
    <name evidence="5" type="ORF">C273_04215</name>
</gene>
<dbReference type="GO" id="GO:0004040">
    <property type="term" value="F:amidase activity"/>
    <property type="evidence" value="ECO:0007669"/>
    <property type="project" value="InterPro"/>
</dbReference>
<evidence type="ECO:0000313" key="6">
    <source>
        <dbReference type="Proteomes" id="UP000009885"/>
    </source>
</evidence>
<keyword evidence="3" id="KW-0812">Transmembrane</keyword>
<dbReference type="RefSeq" id="WP_009382871.1">
    <property type="nucleotide sequence ID" value="NZ_AMSQ01000005.1"/>
</dbReference>
<comment type="caution">
    <text evidence="5">The sequence shown here is derived from an EMBL/GenBank/DDBJ whole genome shotgun (WGS) entry which is preliminary data.</text>
</comment>
<name>K9B5E9_9STAP</name>
<proteinExistence type="inferred from homology"/>
<protein>
    <submittedName>
        <fullName evidence="5">Glucosaminidase</fullName>
    </submittedName>
</protein>
<evidence type="ECO:0000259" key="4">
    <source>
        <dbReference type="SMART" id="SM00047"/>
    </source>
</evidence>
<feature type="domain" description="Mannosyl-glycoprotein endo-beta-N-acetylglucosamidase-like" evidence="4">
    <location>
        <begin position="102"/>
        <end position="249"/>
    </location>
</feature>
<evidence type="ECO:0000256" key="1">
    <source>
        <dbReference type="ARBA" id="ARBA00006088"/>
    </source>
</evidence>
<evidence type="ECO:0000313" key="5">
    <source>
        <dbReference type="EMBL" id="EKU48980.1"/>
    </source>
</evidence>
<evidence type="ECO:0000256" key="2">
    <source>
        <dbReference type="ARBA" id="ARBA00022801"/>
    </source>
</evidence>
<dbReference type="Gene3D" id="1.10.530.10">
    <property type="match status" value="1"/>
</dbReference>
<dbReference type="PANTHER" id="PTHR33308">
    <property type="entry name" value="PEPTIDOGLYCAN HYDROLASE FLGJ"/>
    <property type="match status" value="1"/>
</dbReference>
<feature type="transmembrane region" description="Helical" evidence="3">
    <location>
        <begin position="9"/>
        <end position="27"/>
    </location>
</feature>
<keyword evidence="3" id="KW-1133">Transmembrane helix</keyword>
<evidence type="ECO:0000256" key="3">
    <source>
        <dbReference type="SAM" id="Phobius"/>
    </source>
</evidence>
<dbReference type="Pfam" id="PF01832">
    <property type="entry name" value="Glucosaminidase"/>
    <property type="match status" value="1"/>
</dbReference>
<dbReference type="eggNOG" id="COG4193">
    <property type="taxonomic scope" value="Bacteria"/>
</dbReference>
<dbReference type="EMBL" id="AMSQ01000005">
    <property type="protein sequence ID" value="EKU48980.1"/>
    <property type="molecule type" value="Genomic_DNA"/>
</dbReference>
<reference evidence="5 6" key="1">
    <citation type="journal article" date="2013" name="Genome Announc.">
        <title>Genome Sequence of Staphylococcus massiliensis Strain S46, Isolated from the Surface of Healthy Human Skin.</title>
        <authorList>
            <person name="Srivastav R."/>
            <person name="Singh A."/>
            <person name="Jangir P.K."/>
            <person name="Kumari C."/>
            <person name="Muduli S."/>
            <person name="Sharma R."/>
        </authorList>
    </citation>
    <scope>NUCLEOTIDE SEQUENCE [LARGE SCALE GENOMIC DNA]</scope>
    <source>
        <strain evidence="5 6">S46</strain>
    </source>
</reference>
<dbReference type="PATRIC" id="fig|1229783.3.peg.848"/>
<keyword evidence="2" id="KW-0378">Hydrolase</keyword>
<comment type="similarity">
    <text evidence="1">In the N-terminal section; belongs to the N-acetylmuramoyl-L-alanine amidase 2 family.</text>
</comment>
<dbReference type="STRING" id="1229783.C273_04215"/>
<dbReference type="InterPro" id="IPR002901">
    <property type="entry name" value="MGlyc_endo_b_GlcNAc-like_dom"/>
</dbReference>
<dbReference type="SMART" id="SM00047">
    <property type="entry name" value="LYZ2"/>
    <property type="match status" value="1"/>
</dbReference>
<keyword evidence="6" id="KW-1185">Reference proteome</keyword>
<sequence>MTDLIRKRFSLWLLLLILIVFIGLLNYNETHILRSDKTHTFDEALDKQLNNDALHTKEVDQKFKDASNNDVRQAMAIHSKDSDFIYMDISEPVPMNKEEVDDILKSKGVFKGKGDVFLKAQEKYQVNVIYLISHALHETGNGHSKLANGIKVDGKTYYNFFGIGAFDANALKTGSSYSKKAEWTSVDKAILGGAKFIRKNYFDKGQLTLYQMRWNPKSPGENQYASDIHWGDRIASFMEKPYEKLGIKKDHIRKDYYKETKH</sequence>
<dbReference type="InterPro" id="IPR051056">
    <property type="entry name" value="Glycosyl_Hydrolase_73"/>
</dbReference>
<dbReference type="PANTHER" id="PTHR33308:SF9">
    <property type="entry name" value="PEPTIDOGLYCAN HYDROLASE FLGJ"/>
    <property type="match status" value="1"/>
</dbReference>
<organism evidence="5 6">
    <name type="scientific">Staphylococcus massiliensis S46</name>
    <dbReference type="NCBI Taxonomy" id="1229783"/>
    <lineage>
        <taxon>Bacteria</taxon>
        <taxon>Bacillati</taxon>
        <taxon>Bacillota</taxon>
        <taxon>Bacilli</taxon>
        <taxon>Bacillales</taxon>
        <taxon>Staphylococcaceae</taxon>
        <taxon>Staphylococcus</taxon>
    </lineage>
</organism>
<keyword evidence="3" id="KW-0472">Membrane</keyword>
<dbReference type="Proteomes" id="UP000009885">
    <property type="component" value="Unassembled WGS sequence"/>
</dbReference>